<feature type="binding site" evidence="1">
    <location>
        <position position="62"/>
    </location>
    <ligand>
        <name>ATP</name>
        <dbReference type="ChEBI" id="CHEBI:30616"/>
    </ligand>
</feature>
<dbReference type="Proteomes" id="UP000492821">
    <property type="component" value="Unassembled WGS sequence"/>
</dbReference>
<reference evidence="4" key="1">
    <citation type="journal article" date="2013" name="Genetics">
        <title>The draft genome and transcriptome of Panagrellus redivivus are shaped by the harsh demands of a free-living lifestyle.</title>
        <authorList>
            <person name="Srinivasan J."/>
            <person name="Dillman A.R."/>
            <person name="Macchietto M.G."/>
            <person name="Heikkinen L."/>
            <person name="Lakso M."/>
            <person name="Fracchia K.M."/>
            <person name="Antoshechkin I."/>
            <person name="Mortazavi A."/>
            <person name="Wong G."/>
            <person name="Sternberg P.W."/>
        </authorList>
    </citation>
    <scope>NUCLEOTIDE SEQUENCE [LARGE SCALE GENOMIC DNA]</scope>
    <source>
        <strain evidence="4">MT8872</strain>
    </source>
</reference>
<evidence type="ECO:0000256" key="2">
    <source>
        <dbReference type="SAM" id="MobiDB-lite"/>
    </source>
</evidence>
<keyword evidence="1" id="KW-0547">Nucleotide-binding</keyword>
<dbReference type="PANTHER" id="PTHR11909">
    <property type="entry name" value="CASEIN KINASE-RELATED"/>
    <property type="match status" value="1"/>
</dbReference>
<keyword evidence="4" id="KW-1185">Reference proteome</keyword>
<dbReference type="SMART" id="SM00220">
    <property type="entry name" value="S_TKc"/>
    <property type="match status" value="1"/>
</dbReference>
<feature type="region of interest" description="Disordered" evidence="2">
    <location>
        <begin position="185"/>
        <end position="212"/>
    </location>
</feature>
<dbReference type="WBParaSite" id="Pan_g15954.t1">
    <property type="protein sequence ID" value="Pan_g15954.t1"/>
    <property type="gene ID" value="Pan_g15954"/>
</dbReference>
<dbReference type="InterPro" id="IPR017441">
    <property type="entry name" value="Protein_kinase_ATP_BS"/>
</dbReference>
<reference evidence="5" key="2">
    <citation type="submission" date="2020-10" db="UniProtKB">
        <authorList>
            <consortium name="WormBaseParasite"/>
        </authorList>
    </citation>
    <scope>IDENTIFICATION</scope>
</reference>
<evidence type="ECO:0000313" key="4">
    <source>
        <dbReference type="Proteomes" id="UP000492821"/>
    </source>
</evidence>
<dbReference type="InterPro" id="IPR000719">
    <property type="entry name" value="Prot_kinase_dom"/>
</dbReference>
<evidence type="ECO:0000256" key="1">
    <source>
        <dbReference type="PROSITE-ProRule" id="PRU10141"/>
    </source>
</evidence>
<dbReference type="Pfam" id="PF00069">
    <property type="entry name" value="Pkinase"/>
    <property type="match status" value="1"/>
</dbReference>
<dbReference type="SUPFAM" id="SSF56112">
    <property type="entry name" value="Protein kinase-like (PK-like)"/>
    <property type="match status" value="1"/>
</dbReference>
<dbReference type="PROSITE" id="PS00107">
    <property type="entry name" value="PROTEIN_KINASE_ATP"/>
    <property type="match status" value="1"/>
</dbReference>
<sequence length="321" mass="36906">MVRTEEDHHAYVVRLREVPLLSKGQIVCDRFRIEEMIGSGGYGQIYLADMVIDKQELKVALKISPEDVESPRMYLEAIVLTELRGVQCVPHLISCGDYDVFNYIALELLGENLGQLRKRAPHGRLSVGTVLRIGIQAVNALKVVHEKGWLHRDVKPSNFCIGHDGLERHKIFIVDFGLARRYKNPDGSPRKVRPHAPFRGTTRFMSPNMHQRKEHGPVDDLWSLMYTLTELAEGGLPWRLLRDFEDIGNMKRTKRMEEVWRHLPPTMTSFKLHLTKLTYSDTPHYAHLNSVLQKGLPNGVHDWTPYDWEPKTVPQTAPPIK</sequence>
<dbReference type="GO" id="GO:0005524">
    <property type="term" value="F:ATP binding"/>
    <property type="evidence" value="ECO:0007669"/>
    <property type="project" value="UniProtKB-UniRule"/>
</dbReference>
<accession>A0A7E4V4H9</accession>
<dbReference type="InterPro" id="IPR011009">
    <property type="entry name" value="Kinase-like_dom_sf"/>
</dbReference>
<dbReference type="AlphaFoldDB" id="A0A7E4V4H9"/>
<proteinExistence type="predicted"/>
<evidence type="ECO:0000259" key="3">
    <source>
        <dbReference type="PROSITE" id="PS50011"/>
    </source>
</evidence>
<organism evidence="4 5">
    <name type="scientific">Panagrellus redivivus</name>
    <name type="common">Microworm</name>
    <dbReference type="NCBI Taxonomy" id="6233"/>
    <lineage>
        <taxon>Eukaryota</taxon>
        <taxon>Metazoa</taxon>
        <taxon>Ecdysozoa</taxon>
        <taxon>Nematoda</taxon>
        <taxon>Chromadorea</taxon>
        <taxon>Rhabditida</taxon>
        <taxon>Tylenchina</taxon>
        <taxon>Panagrolaimomorpha</taxon>
        <taxon>Panagrolaimoidea</taxon>
        <taxon>Panagrolaimidae</taxon>
        <taxon>Panagrellus</taxon>
    </lineage>
</organism>
<evidence type="ECO:0000313" key="5">
    <source>
        <dbReference type="WBParaSite" id="Pan_g15954.t1"/>
    </source>
</evidence>
<keyword evidence="1" id="KW-0067">ATP-binding</keyword>
<feature type="domain" description="Protein kinase" evidence="3">
    <location>
        <begin position="31"/>
        <end position="304"/>
    </location>
</feature>
<name>A0A7E4V4H9_PANRE</name>
<dbReference type="GO" id="GO:0004672">
    <property type="term" value="F:protein kinase activity"/>
    <property type="evidence" value="ECO:0007669"/>
    <property type="project" value="InterPro"/>
</dbReference>
<dbReference type="InterPro" id="IPR050235">
    <property type="entry name" value="CK1_Ser-Thr_kinase"/>
</dbReference>
<dbReference type="Gene3D" id="1.10.510.10">
    <property type="entry name" value="Transferase(Phosphotransferase) domain 1"/>
    <property type="match status" value="1"/>
</dbReference>
<dbReference type="PROSITE" id="PS50011">
    <property type="entry name" value="PROTEIN_KINASE_DOM"/>
    <property type="match status" value="1"/>
</dbReference>
<protein>
    <submittedName>
        <fullName evidence="5">Protein kinase domain-containing protein</fullName>
    </submittedName>
</protein>